<name>A0A0M4MEX3_9ADEN</name>
<evidence type="ECO:0000256" key="11">
    <source>
        <dbReference type="ARBA" id="ARBA00022830"/>
    </source>
</evidence>
<dbReference type="GO" id="GO:0046872">
    <property type="term" value="F:metal ion binding"/>
    <property type="evidence" value="ECO:0007669"/>
    <property type="project" value="UniProtKB-UniRule"/>
</dbReference>
<keyword evidence="17" id="KW-0922">Interferon antiviral system evasion</keyword>
<evidence type="ECO:0000256" key="3">
    <source>
        <dbReference type="ARBA" id="ARBA00019274"/>
    </source>
</evidence>
<keyword evidence="9" id="KW-0479">Metal-binding</keyword>
<keyword evidence="13" id="KW-1105">Inhibition of host STAT1 by virus</keyword>
<evidence type="ECO:0000256" key="6">
    <source>
        <dbReference type="ARBA" id="ARBA00022562"/>
    </source>
</evidence>
<dbReference type="GO" id="GO:0006355">
    <property type="term" value="P:regulation of DNA-templated transcription"/>
    <property type="evidence" value="ECO:0007669"/>
    <property type="project" value="InterPro"/>
</dbReference>
<organism evidence="22 23">
    <name type="scientific">Simian adenovirus 16</name>
    <dbReference type="NCBI Taxonomy" id="1715778"/>
    <lineage>
        <taxon>Viruses</taxon>
        <taxon>Varidnaviria</taxon>
        <taxon>Bamfordvirae</taxon>
        <taxon>Preplasmiviricota</taxon>
        <taxon>Polisuviricotina</taxon>
        <taxon>Pharingeaviricetes</taxon>
        <taxon>Rowavirales</taxon>
        <taxon>Adenoviridae</taxon>
        <taxon>Mastadenovirus</taxon>
        <taxon>Mastadenovirus alienum</taxon>
        <taxon>Simian mastadenovirus E</taxon>
    </lineage>
</organism>
<dbReference type="Proteomes" id="UP000161385">
    <property type="component" value="Segment"/>
</dbReference>
<dbReference type="Pfam" id="PF02703">
    <property type="entry name" value="Adeno_E1A"/>
    <property type="match status" value="2"/>
</dbReference>
<keyword evidence="16 20" id="KW-0804">Transcription</keyword>
<evidence type="ECO:0000256" key="7">
    <source>
        <dbReference type="ARBA" id="ARBA00022581"/>
    </source>
</evidence>
<keyword evidence="14 20" id="KW-0805">Transcription regulation</keyword>
<dbReference type="EMBL" id="KP329564">
    <property type="protein sequence ID" value="ALE30383.1"/>
    <property type="molecule type" value="Genomic_DNA"/>
</dbReference>
<keyword evidence="18 20" id="KW-0899">Viral immunoevasion</keyword>
<evidence type="ECO:0000256" key="17">
    <source>
        <dbReference type="ARBA" id="ARBA00023258"/>
    </source>
</evidence>
<evidence type="ECO:0000256" key="1">
    <source>
        <dbReference type="ARBA" id="ARBA00004147"/>
    </source>
</evidence>
<evidence type="ECO:0000256" key="18">
    <source>
        <dbReference type="ARBA" id="ARBA00023280"/>
    </source>
</evidence>
<evidence type="ECO:0000256" key="10">
    <source>
        <dbReference type="ARBA" id="ARBA00022771"/>
    </source>
</evidence>
<comment type="similarity">
    <text evidence="2 20">Belongs to the adenoviridae E1A protein family.</text>
</comment>
<evidence type="ECO:0000256" key="16">
    <source>
        <dbReference type="ARBA" id="ARBA00023163"/>
    </source>
</evidence>
<keyword evidence="10" id="KW-0863">Zinc-finger</keyword>
<keyword evidence="4" id="KW-1121">Modulation of host cell cycle by virus</keyword>
<keyword evidence="15 20" id="KW-0010">Activator</keyword>
<evidence type="ECO:0000256" key="2">
    <source>
        <dbReference type="ARBA" id="ARBA00007334"/>
    </source>
</evidence>
<evidence type="ECO:0000256" key="4">
    <source>
        <dbReference type="ARBA" id="ARBA00022504"/>
    </source>
</evidence>
<keyword evidence="6" id="KW-1048">Host nucleus</keyword>
<keyword evidence="5" id="KW-0244">Early protein</keyword>
<evidence type="ECO:0000256" key="13">
    <source>
        <dbReference type="ARBA" id="ARBA00022961"/>
    </source>
</evidence>
<evidence type="ECO:0000256" key="5">
    <source>
        <dbReference type="ARBA" id="ARBA00022518"/>
    </source>
</evidence>
<feature type="region of interest" description="Disordered" evidence="21">
    <location>
        <begin position="193"/>
        <end position="244"/>
    </location>
</feature>
<keyword evidence="8" id="KW-1090">Inhibition of host innate immune response by virus</keyword>
<evidence type="ECO:0000256" key="19">
    <source>
        <dbReference type="ARBA" id="ARBA00023309"/>
    </source>
</evidence>
<evidence type="ECO:0000256" key="14">
    <source>
        <dbReference type="ARBA" id="ARBA00023015"/>
    </source>
</evidence>
<comment type="subcellular location">
    <subcellularLocation>
        <location evidence="1">Host nucleus</location>
    </subcellularLocation>
</comment>
<evidence type="ECO:0000256" key="15">
    <source>
        <dbReference type="ARBA" id="ARBA00023159"/>
    </source>
</evidence>
<protein>
    <recommendedName>
        <fullName evidence="3 20">Early E1A protein</fullName>
    </recommendedName>
</protein>
<keyword evidence="23" id="KW-1185">Reference proteome</keyword>
<keyword evidence="12" id="KW-0862">Zinc</keyword>
<feature type="compositionally biased region" description="Polar residues" evidence="21">
    <location>
        <begin position="203"/>
        <end position="212"/>
    </location>
</feature>
<evidence type="ECO:0000256" key="21">
    <source>
        <dbReference type="SAM" id="MobiDB-lite"/>
    </source>
</evidence>
<evidence type="ECO:0000256" key="20">
    <source>
        <dbReference type="PIRNR" id="PIRNR003669"/>
    </source>
</evidence>
<reference evidence="22 23" key="1">
    <citation type="journal article" date="2015" name="Arch. Virol.">
        <title>Taxonomy proposal for Old World monkey adenoviruses: characterisation of several non-human, non-ape primate adenovirus lineages.</title>
        <authorList>
            <person name="Panto L."/>
            <person name="Podgorski I.I."/>
            <person name="Janoska M."/>
            <person name="Marko O."/>
            <person name="Harrach B."/>
        </authorList>
    </citation>
    <scope>NUCLEOTIDE SEQUENCE [LARGE SCALE GENOMIC DNA]</scope>
    <source>
        <strain evidence="22">C-8</strain>
    </source>
</reference>
<dbReference type="InterPro" id="IPR014410">
    <property type="entry name" value="Aden_E1A"/>
</dbReference>
<keyword evidence="7 20" id="KW-0945">Host-virus interaction</keyword>
<proteinExistence type="inferred from homology"/>
<evidence type="ECO:0000256" key="8">
    <source>
        <dbReference type="ARBA" id="ARBA00022632"/>
    </source>
</evidence>
<sequence length="266" mass="28866">MRHLALEMISELLDLGLDTIDGWLHTEFAPVPAGVSHNMSLHEMYDLDVTGQEDENEEAVDGVFSDAMLLAAEEGIEMPNLYSPGPLVGGGEMPELQPEEVDLFCYEDGFPPSDSEEGEHSQVETERKMAEAAAAGAAAAVRGEQDDFRLDCPSVPGHGCSSCDYHRKTSGCPEILCSLCYLRANSMFIYSPVSDSEPDEPDSTTADSNHGSPPTLRCTPPRDLPRPVPVKASPGKRPAVNSLHDLIEEVEQTVPLDLSLKRSRSN</sequence>
<dbReference type="PIRSF" id="PIRSF003669">
    <property type="entry name" value="Aden_E1A"/>
    <property type="match status" value="1"/>
</dbReference>
<keyword evidence="11" id="KW-1114">Inhibition of host interferon signaling pathway by virus</keyword>
<dbReference type="RefSeq" id="YP_009174140.1">
    <property type="nucleotide sequence ID" value="NC_028105.1"/>
</dbReference>
<dbReference type="KEGG" id="vg:26100696"/>
<keyword evidence="19" id="KW-1078">G1/S host cell cycle checkpoint dysregulation by virus</keyword>
<dbReference type="GeneID" id="26100696"/>
<evidence type="ECO:0000256" key="9">
    <source>
        <dbReference type="ARBA" id="ARBA00022723"/>
    </source>
</evidence>
<evidence type="ECO:0000256" key="12">
    <source>
        <dbReference type="ARBA" id="ARBA00022833"/>
    </source>
</evidence>
<comment type="function">
    <text evidence="20">Plays a role in viral genome replication by driving entry of quiescent cells into the cell cycle.</text>
</comment>
<accession>A0A0M4MEX3</accession>
<evidence type="ECO:0000313" key="23">
    <source>
        <dbReference type="Proteomes" id="UP000161385"/>
    </source>
</evidence>
<dbReference type="OrthoDB" id="19343at10239"/>
<dbReference type="GO" id="GO:0039645">
    <property type="term" value="P:symbiont-mediated perturbation of host cell cycle G1/S transition checkpoint"/>
    <property type="evidence" value="ECO:0007669"/>
    <property type="project" value="UniProtKB-UniRule"/>
</dbReference>
<evidence type="ECO:0000313" key="22">
    <source>
        <dbReference type="EMBL" id="ALE30383.1"/>
    </source>
</evidence>